<dbReference type="AlphaFoldDB" id="X0XKG5"/>
<organism evidence="3">
    <name type="scientific">marine sediment metagenome</name>
    <dbReference type="NCBI Taxonomy" id="412755"/>
    <lineage>
        <taxon>unclassified sequences</taxon>
        <taxon>metagenomes</taxon>
        <taxon>ecological metagenomes</taxon>
    </lineage>
</organism>
<dbReference type="EMBL" id="BARS01037362">
    <property type="protein sequence ID" value="GAG25446.1"/>
    <property type="molecule type" value="Genomic_DNA"/>
</dbReference>
<reference evidence="3" key="1">
    <citation type="journal article" date="2014" name="Front. Microbiol.">
        <title>High frequency of phylogenetically diverse reductive dehalogenase-homologous genes in deep subseafloor sedimentary metagenomes.</title>
        <authorList>
            <person name="Kawai M."/>
            <person name="Futagami T."/>
            <person name="Toyoda A."/>
            <person name="Takaki Y."/>
            <person name="Nishi S."/>
            <person name="Hori S."/>
            <person name="Arai W."/>
            <person name="Tsubouchi T."/>
            <person name="Morono Y."/>
            <person name="Uchiyama I."/>
            <person name="Ito T."/>
            <person name="Fujiyama A."/>
            <person name="Inagaki F."/>
            <person name="Takami H."/>
        </authorList>
    </citation>
    <scope>NUCLEOTIDE SEQUENCE</scope>
    <source>
        <strain evidence="3">Expedition CK06-06</strain>
    </source>
</reference>
<dbReference type="Pfam" id="PF00932">
    <property type="entry name" value="LTD"/>
    <property type="match status" value="1"/>
</dbReference>
<evidence type="ECO:0000256" key="1">
    <source>
        <dbReference type="SAM" id="MobiDB-lite"/>
    </source>
</evidence>
<feature type="non-terminal residue" evidence="3">
    <location>
        <position position="172"/>
    </location>
</feature>
<dbReference type="InterPro" id="IPR036415">
    <property type="entry name" value="Lamin_tail_dom_sf"/>
</dbReference>
<comment type="caution">
    <text evidence="3">The sequence shown here is derived from an EMBL/GenBank/DDBJ whole genome shotgun (WGS) entry which is preliminary data.</text>
</comment>
<proteinExistence type="predicted"/>
<gene>
    <name evidence="3" type="ORF">S01H1_57299</name>
</gene>
<protein>
    <recommendedName>
        <fullName evidence="2">LTD domain-containing protein</fullName>
    </recommendedName>
</protein>
<dbReference type="PROSITE" id="PS51841">
    <property type="entry name" value="LTD"/>
    <property type="match status" value="1"/>
</dbReference>
<evidence type="ECO:0000259" key="2">
    <source>
        <dbReference type="PROSITE" id="PS51841"/>
    </source>
</evidence>
<dbReference type="InterPro" id="IPR001322">
    <property type="entry name" value="Lamin_tail_dom"/>
</dbReference>
<feature type="domain" description="LTD" evidence="2">
    <location>
        <begin position="16"/>
        <end position="121"/>
    </location>
</feature>
<feature type="region of interest" description="Disordered" evidence="1">
    <location>
        <begin position="135"/>
        <end position="172"/>
    </location>
</feature>
<dbReference type="SUPFAM" id="SSF74853">
    <property type="entry name" value="Lamin A/C globular tail domain"/>
    <property type="match status" value="1"/>
</dbReference>
<evidence type="ECO:0000313" key="3">
    <source>
        <dbReference type="EMBL" id="GAG25446.1"/>
    </source>
</evidence>
<accession>X0XKG5</accession>
<feature type="compositionally biased region" description="Acidic residues" evidence="1">
    <location>
        <begin position="148"/>
        <end position="172"/>
    </location>
</feature>
<sequence length="172" mass="19755">MNKKVVFVLFFLFFIFLINFASASVRINEVLPNPENDWDNNGISETYGDEWIELYSDSDENLDSWKIGDKVKNYTFSEFIQQGNFLIIYGSSSSLQLNNRNEKIFLYDENGYLIDSISYSSSSKDVSINLCNDEIVKKDPTPSSPNSCDEEEESNEEVEESDVENEESDVEV</sequence>
<name>X0XKG5_9ZZZZ</name>